<proteinExistence type="predicted"/>
<dbReference type="Pfam" id="PF26325">
    <property type="entry name" value="YhjD"/>
    <property type="match status" value="1"/>
</dbReference>
<gene>
    <name evidence="1" type="ORF">FHS18_001575</name>
</gene>
<evidence type="ECO:0000313" key="2">
    <source>
        <dbReference type="Proteomes" id="UP000570361"/>
    </source>
</evidence>
<dbReference type="InterPro" id="IPR058600">
    <property type="entry name" value="YhjD-like"/>
</dbReference>
<protein>
    <submittedName>
        <fullName evidence="1">Uncharacterized protein</fullName>
    </submittedName>
</protein>
<dbReference type="AlphaFoldDB" id="A0A7W5AVM2"/>
<accession>A0A7W5AVM2</accession>
<dbReference type="Proteomes" id="UP000570361">
    <property type="component" value="Unassembled WGS sequence"/>
</dbReference>
<dbReference type="EMBL" id="JACHXK010000002">
    <property type="protein sequence ID" value="MBB3109523.1"/>
    <property type="molecule type" value="Genomic_DNA"/>
</dbReference>
<reference evidence="1 2" key="1">
    <citation type="submission" date="2020-08" db="EMBL/GenBank/DDBJ databases">
        <title>Genomic Encyclopedia of Type Strains, Phase III (KMG-III): the genomes of soil and plant-associated and newly described type strains.</title>
        <authorList>
            <person name="Whitman W."/>
        </authorList>
    </citation>
    <scope>NUCLEOTIDE SEQUENCE [LARGE SCALE GENOMIC DNA]</scope>
    <source>
        <strain evidence="1 2">CECT 5862</strain>
    </source>
</reference>
<name>A0A7W5AVM2_9BACL</name>
<sequence>MKRMVSKSPLLPAEEEIVMVKEILILTVMMDLLELEVRKLKTPQLGLKMLHIYTRKLRGIQDQLPRELHRMQRELKARGVRIIETHRAKGQVKAHYLCRGYEYEMLLQGDTIKAEIEVKLAFHFSVDLTEEDRDRSDKT</sequence>
<dbReference type="RefSeq" id="WP_183598622.1">
    <property type="nucleotide sequence ID" value="NZ_JACHXK010000002.1"/>
</dbReference>
<keyword evidence="2" id="KW-1185">Reference proteome</keyword>
<comment type="caution">
    <text evidence="1">The sequence shown here is derived from an EMBL/GenBank/DDBJ whole genome shotgun (WGS) entry which is preliminary data.</text>
</comment>
<organism evidence="1 2">
    <name type="scientific">Paenibacillus phyllosphaerae</name>
    <dbReference type="NCBI Taxonomy" id="274593"/>
    <lineage>
        <taxon>Bacteria</taxon>
        <taxon>Bacillati</taxon>
        <taxon>Bacillota</taxon>
        <taxon>Bacilli</taxon>
        <taxon>Bacillales</taxon>
        <taxon>Paenibacillaceae</taxon>
        <taxon>Paenibacillus</taxon>
    </lineage>
</organism>
<evidence type="ECO:0000313" key="1">
    <source>
        <dbReference type="EMBL" id="MBB3109523.1"/>
    </source>
</evidence>